<evidence type="ECO:0000313" key="2">
    <source>
        <dbReference type="EMBL" id="KAH3831428.1"/>
    </source>
</evidence>
<sequence length="170" mass="19254">MSSEGVANRALTNVTAISWIVRFIMILDIVAGGLSLYFKGMDWLGIVLVINTLAALCHPMHLPCVFSQKPEIGNKPCRIYGKLALYVWLFVLNCTLNPLFIFMFIHSIYYHTPAVVFILLIVYLVTSLVFTVVNLYTFCVLYKYGCCFMYSLRQDLEMATATVEPAEESI</sequence>
<feature type="transmembrane region" description="Helical" evidence="1">
    <location>
        <begin position="19"/>
        <end position="37"/>
    </location>
</feature>
<reference evidence="2" key="1">
    <citation type="journal article" date="2019" name="bioRxiv">
        <title>The Genome of the Zebra Mussel, Dreissena polymorpha: A Resource for Invasive Species Research.</title>
        <authorList>
            <person name="McCartney M.A."/>
            <person name="Auch B."/>
            <person name="Kono T."/>
            <person name="Mallez S."/>
            <person name="Zhang Y."/>
            <person name="Obille A."/>
            <person name="Becker A."/>
            <person name="Abrahante J.E."/>
            <person name="Garbe J."/>
            <person name="Badalamenti J.P."/>
            <person name="Herman A."/>
            <person name="Mangelson H."/>
            <person name="Liachko I."/>
            <person name="Sullivan S."/>
            <person name="Sone E.D."/>
            <person name="Koren S."/>
            <person name="Silverstein K.A.T."/>
            <person name="Beckman K.B."/>
            <person name="Gohl D.M."/>
        </authorList>
    </citation>
    <scope>NUCLEOTIDE SEQUENCE</scope>
    <source>
        <strain evidence="2">Duluth1</strain>
        <tissue evidence="2">Whole animal</tissue>
    </source>
</reference>
<feature type="transmembrane region" description="Helical" evidence="1">
    <location>
        <begin position="43"/>
        <end position="62"/>
    </location>
</feature>
<keyword evidence="1" id="KW-0812">Transmembrane</keyword>
<keyword evidence="1" id="KW-1133">Transmembrane helix</keyword>
<accession>A0A9D4HA84</accession>
<comment type="caution">
    <text evidence="2">The sequence shown here is derived from an EMBL/GenBank/DDBJ whole genome shotgun (WGS) entry which is preliminary data.</text>
</comment>
<dbReference type="Proteomes" id="UP000828390">
    <property type="component" value="Unassembled WGS sequence"/>
</dbReference>
<dbReference type="AlphaFoldDB" id="A0A9D4HA84"/>
<protein>
    <submittedName>
        <fullName evidence="2">Uncharacterized protein</fullName>
    </submittedName>
</protein>
<keyword evidence="1" id="KW-0472">Membrane</keyword>
<keyword evidence="3" id="KW-1185">Reference proteome</keyword>
<gene>
    <name evidence="2" type="ORF">DPMN_104695</name>
</gene>
<name>A0A9D4HA84_DREPO</name>
<proteinExistence type="predicted"/>
<feature type="transmembrane region" description="Helical" evidence="1">
    <location>
        <begin position="83"/>
        <end position="109"/>
    </location>
</feature>
<reference evidence="2" key="2">
    <citation type="submission" date="2020-11" db="EMBL/GenBank/DDBJ databases">
        <authorList>
            <person name="McCartney M.A."/>
            <person name="Auch B."/>
            <person name="Kono T."/>
            <person name="Mallez S."/>
            <person name="Becker A."/>
            <person name="Gohl D.M."/>
            <person name="Silverstein K.A.T."/>
            <person name="Koren S."/>
            <person name="Bechman K.B."/>
            <person name="Herman A."/>
            <person name="Abrahante J.E."/>
            <person name="Garbe J."/>
        </authorList>
    </citation>
    <scope>NUCLEOTIDE SEQUENCE</scope>
    <source>
        <strain evidence="2">Duluth1</strain>
        <tissue evidence="2">Whole animal</tissue>
    </source>
</reference>
<evidence type="ECO:0000256" key="1">
    <source>
        <dbReference type="SAM" id="Phobius"/>
    </source>
</evidence>
<organism evidence="2 3">
    <name type="scientific">Dreissena polymorpha</name>
    <name type="common">Zebra mussel</name>
    <name type="synonym">Mytilus polymorpha</name>
    <dbReference type="NCBI Taxonomy" id="45954"/>
    <lineage>
        <taxon>Eukaryota</taxon>
        <taxon>Metazoa</taxon>
        <taxon>Spiralia</taxon>
        <taxon>Lophotrochozoa</taxon>
        <taxon>Mollusca</taxon>
        <taxon>Bivalvia</taxon>
        <taxon>Autobranchia</taxon>
        <taxon>Heteroconchia</taxon>
        <taxon>Euheterodonta</taxon>
        <taxon>Imparidentia</taxon>
        <taxon>Neoheterodontei</taxon>
        <taxon>Myida</taxon>
        <taxon>Dreissenoidea</taxon>
        <taxon>Dreissenidae</taxon>
        <taxon>Dreissena</taxon>
    </lineage>
</organism>
<evidence type="ECO:0000313" key="3">
    <source>
        <dbReference type="Proteomes" id="UP000828390"/>
    </source>
</evidence>
<dbReference type="EMBL" id="JAIWYP010000004">
    <property type="protein sequence ID" value="KAH3831428.1"/>
    <property type="molecule type" value="Genomic_DNA"/>
</dbReference>
<feature type="transmembrane region" description="Helical" evidence="1">
    <location>
        <begin position="115"/>
        <end position="142"/>
    </location>
</feature>